<dbReference type="Pfam" id="PF08671">
    <property type="entry name" value="SinI"/>
    <property type="match status" value="1"/>
</dbReference>
<dbReference type="OrthoDB" id="2973152at2"/>
<protein>
    <submittedName>
        <fullName evidence="2">Anti-repressor SinI</fullName>
    </submittedName>
</protein>
<reference evidence="3" key="1">
    <citation type="submission" date="2016-10" db="EMBL/GenBank/DDBJ databases">
        <authorList>
            <person name="Varghese N."/>
            <person name="Submissions S."/>
        </authorList>
    </citation>
    <scope>NUCLEOTIDE SEQUENCE [LARGE SCALE GENOMIC DNA]</scope>
    <source>
        <strain evidence="3">S7</strain>
    </source>
</reference>
<evidence type="ECO:0000313" key="3">
    <source>
        <dbReference type="Proteomes" id="UP000198892"/>
    </source>
</evidence>
<dbReference type="InterPro" id="IPR036281">
    <property type="entry name" value="SinR/SinI_dimer_dom_sf"/>
</dbReference>
<accession>A0A1I5QFX9</accession>
<dbReference type="GO" id="GO:0006355">
    <property type="term" value="P:regulation of DNA-templated transcription"/>
    <property type="evidence" value="ECO:0007669"/>
    <property type="project" value="InterPro"/>
</dbReference>
<dbReference type="Proteomes" id="UP000198892">
    <property type="component" value="Unassembled WGS sequence"/>
</dbReference>
<dbReference type="PROSITE" id="PS51500">
    <property type="entry name" value="SIN"/>
    <property type="match status" value="1"/>
</dbReference>
<dbReference type="SUPFAM" id="SSF47406">
    <property type="entry name" value="SinR repressor dimerisation domain-like"/>
    <property type="match status" value="1"/>
</dbReference>
<evidence type="ECO:0000259" key="1">
    <source>
        <dbReference type="PROSITE" id="PS51500"/>
    </source>
</evidence>
<name>A0A1I5QFX9_9BACI</name>
<dbReference type="RefSeq" id="WP_093336108.1">
    <property type="nucleotide sequence ID" value="NZ_FOXD01000005.1"/>
</dbReference>
<feature type="domain" description="Sin" evidence="1">
    <location>
        <begin position="1"/>
        <end position="39"/>
    </location>
</feature>
<dbReference type="GO" id="GO:0046983">
    <property type="term" value="F:protein dimerization activity"/>
    <property type="evidence" value="ECO:0007669"/>
    <property type="project" value="InterPro"/>
</dbReference>
<dbReference type="EMBL" id="FOXD01000005">
    <property type="protein sequence ID" value="SFP45209.1"/>
    <property type="molecule type" value="Genomic_DNA"/>
</dbReference>
<dbReference type="AlphaFoldDB" id="A0A1I5QFX9"/>
<proteinExistence type="predicted"/>
<sequence>MSRTQYHSPLDEEWVELMKTAKEAGITKEEVQQFLQQNSAPRRGSRETTAR</sequence>
<dbReference type="InterPro" id="IPR010981">
    <property type="entry name" value="SinR/SinI_dimer_dom"/>
</dbReference>
<keyword evidence="3" id="KW-1185">Reference proteome</keyword>
<evidence type="ECO:0000313" key="2">
    <source>
        <dbReference type="EMBL" id="SFP45209.1"/>
    </source>
</evidence>
<gene>
    <name evidence="2" type="ORF">SAMN05518683_105146</name>
</gene>
<organism evidence="2 3">
    <name type="scientific">Salibacterium halotolerans</name>
    <dbReference type="NCBI Taxonomy" id="1884432"/>
    <lineage>
        <taxon>Bacteria</taxon>
        <taxon>Bacillati</taxon>
        <taxon>Bacillota</taxon>
        <taxon>Bacilli</taxon>
        <taxon>Bacillales</taxon>
        <taxon>Bacillaceae</taxon>
    </lineage>
</organism>